<proteinExistence type="predicted"/>
<feature type="region of interest" description="Disordered" evidence="1">
    <location>
        <begin position="181"/>
        <end position="224"/>
    </location>
</feature>
<reference evidence="2 3" key="1">
    <citation type="submission" date="2020-05" db="EMBL/GenBank/DDBJ databases">
        <title>Vigna angularis (adzuki bean) Var. LongXiaoDou No. 4 denovo assembly.</title>
        <authorList>
            <person name="Xiang H."/>
        </authorList>
    </citation>
    <scope>NUCLEOTIDE SEQUENCE [LARGE SCALE GENOMIC DNA]</scope>
    <source>
        <tissue evidence="2">Leaf</tissue>
    </source>
</reference>
<sequence>MSKAHSLLDFIWEEMLIPLVIIQDVSSIDKRPLKMKKVEAIKDIRPAPTRPILANPKKKYNHSTEEFGEGIIPSSPCITKPCKIHHFHDSNATFLVNKNAHDQRLLRELPAMLFVTSILVIGNTTSFEDVMSQVVMQSSVSMVMTNLYATVEKDTRWYLKLLIISEVPSVEEQLQGLTEIPYNPQSTTTSPPQQVAIQSLEETGPIIESPKATSPPRPMSPPTI</sequence>
<dbReference type="Proteomes" id="UP000743370">
    <property type="component" value="Unassembled WGS sequence"/>
</dbReference>
<comment type="caution">
    <text evidence="2">The sequence shown here is derived from an EMBL/GenBank/DDBJ whole genome shotgun (WGS) entry which is preliminary data.</text>
</comment>
<protein>
    <submittedName>
        <fullName evidence="2">Uncharacterized protein</fullName>
    </submittedName>
</protein>
<dbReference type="EMBL" id="JABFOF010000002">
    <property type="protein sequence ID" value="KAG2404948.1"/>
    <property type="molecule type" value="Genomic_DNA"/>
</dbReference>
<name>A0A8T0L1H7_PHAAN</name>
<organism evidence="2 3">
    <name type="scientific">Phaseolus angularis</name>
    <name type="common">Azuki bean</name>
    <name type="synonym">Vigna angularis</name>
    <dbReference type="NCBI Taxonomy" id="3914"/>
    <lineage>
        <taxon>Eukaryota</taxon>
        <taxon>Viridiplantae</taxon>
        <taxon>Streptophyta</taxon>
        <taxon>Embryophyta</taxon>
        <taxon>Tracheophyta</taxon>
        <taxon>Spermatophyta</taxon>
        <taxon>Magnoliopsida</taxon>
        <taxon>eudicotyledons</taxon>
        <taxon>Gunneridae</taxon>
        <taxon>Pentapetalae</taxon>
        <taxon>rosids</taxon>
        <taxon>fabids</taxon>
        <taxon>Fabales</taxon>
        <taxon>Fabaceae</taxon>
        <taxon>Papilionoideae</taxon>
        <taxon>50 kb inversion clade</taxon>
        <taxon>NPAAA clade</taxon>
        <taxon>indigoferoid/millettioid clade</taxon>
        <taxon>Phaseoleae</taxon>
        <taxon>Vigna</taxon>
    </lineage>
</organism>
<feature type="compositionally biased region" description="Polar residues" evidence="1">
    <location>
        <begin position="183"/>
        <end position="201"/>
    </location>
</feature>
<evidence type="ECO:0000313" key="3">
    <source>
        <dbReference type="Proteomes" id="UP000743370"/>
    </source>
</evidence>
<dbReference type="AlphaFoldDB" id="A0A8T0L1H7"/>
<gene>
    <name evidence="2" type="ORF">HKW66_Vig0042030</name>
</gene>
<evidence type="ECO:0000256" key="1">
    <source>
        <dbReference type="SAM" id="MobiDB-lite"/>
    </source>
</evidence>
<accession>A0A8T0L1H7</accession>
<feature type="compositionally biased region" description="Pro residues" evidence="1">
    <location>
        <begin position="213"/>
        <end position="224"/>
    </location>
</feature>
<evidence type="ECO:0000313" key="2">
    <source>
        <dbReference type="EMBL" id="KAG2404948.1"/>
    </source>
</evidence>